<proteinExistence type="inferred from homology"/>
<dbReference type="InterPro" id="IPR029062">
    <property type="entry name" value="Class_I_gatase-like"/>
</dbReference>
<evidence type="ECO:0000313" key="6">
    <source>
        <dbReference type="EMBL" id="MFC4635438.1"/>
    </source>
</evidence>
<name>A0ABV9HZT3_9FLAO</name>
<dbReference type="Gene3D" id="3.40.50.880">
    <property type="match status" value="1"/>
</dbReference>
<evidence type="ECO:0000313" key="7">
    <source>
        <dbReference type="Proteomes" id="UP001596043"/>
    </source>
</evidence>
<reference evidence="7" key="1">
    <citation type="journal article" date="2019" name="Int. J. Syst. Evol. Microbiol.">
        <title>The Global Catalogue of Microorganisms (GCM) 10K type strain sequencing project: providing services to taxonomists for standard genome sequencing and annotation.</title>
        <authorList>
            <consortium name="The Broad Institute Genomics Platform"/>
            <consortium name="The Broad Institute Genome Sequencing Center for Infectious Disease"/>
            <person name="Wu L."/>
            <person name="Ma J."/>
        </authorList>
    </citation>
    <scope>NUCLEOTIDE SEQUENCE [LARGE SCALE GENOMIC DNA]</scope>
    <source>
        <strain evidence="7">YJ-61-S</strain>
    </source>
</reference>
<evidence type="ECO:0000256" key="1">
    <source>
        <dbReference type="ARBA" id="ARBA00023016"/>
    </source>
</evidence>
<keyword evidence="7" id="KW-1185">Reference proteome</keyword>
<feature type="region of interest" description="Disordered" evidence="4">
    <location>
        <begin position="59"/>
        <end position="81"/>
    </location>
</feature>
<evidence type="ECO:0000256" key="3">
    <source>
        <dbReference type="ARBA" id="ARBA00038493"/>
    </source>
</evidence>
<accession>A0ABV9HZT3</accession>
<dbReference type="Pfam" id="PF01965">
    <property type="entry name" value="DJ-1_PfpI"/>
    <property type="match status" value="1"/>
</dbReference>
<protein>
    <submittedName>
        <fullName evidence="6">Type 1 glutamine amidotransferase domain-containing protein</fullName>
    </submittedName>
</protein>
<organism evidence="6 7">
    <name type="scientific">Dokdonia ponticola</name>
    <dbReference type="NCBI Taxonomy" id="2041041"/>
    <lineage>
        <taxon>Bacteria</taxon>
        <taxon>Pseudomonadati</taxon>
        <taxon>Bacteroidota</taxon>
        <taxon>Flavobacteriia</taxon>
        <taxon>Flavobacteriales</taxon>
        <taxon>Flavobacteriaceae</taxon>
        <taxon>Dokdonia</taxon>
    </lineage>
</organism>
<keyword evidence="2" id="KW-0456">Lyase</keyword>
<dbReference type="SUPFAM" id="SSF52317">
    <property type="entry name" value="Class I glutamine amidotransferase-like"/>
    <property type="match status" value="1"/>
</dbReference>
<dbReference type="PANTHER" id="PTHR48094">
    <property type="entry name" value="PROTEIN/NUCLEIC ACID DEGLYCASE DJ-1-RELATED"/>
    <property type="match status" value="1"/>
</dbReference>
<dbReference type="CDD" id="cd03141">
    <property type="entry name" value="GATase1_Hsp31_like"/>
    <property type="match status" value="1"/>
</dbReference>
<sequence>MFLFITVLKKRKTMKNILFVLTSHEDLGDTKQKTGFWIEEFANPYYVLKDAGHSITLASPKGGLPPIDPKSDAPDQQTPATVRFKEDKKAQEVLSKTIPLSEINSEDYDAVFYPGGHGPLWDLAEDYDSISLIESFYRNNKPVSAVCHAPAVFKYTRKENGELIVKNKKVTGFSNTEEAAVGLTNVVPFLVEDMLKNRGSIYSKTDDWQPYAIEDGLLLTGQNPASSEKVAELLLEKLEA</sequence>
<gene>
    <name evidence="6" type="ORF">ACFO3O_16125</name>
</gene>
<evidence type="ECO:0000259" key="5">
    <source>
        <dbReference type="Pfam" id="PF01965"/>
    </source>
</evidence>
<dbReference type="PANTHER" id="PTHR48094:SF11">
    <property type="entry name" value="GLUTATHIONE-INDEPENDENT GLYOXALASE HSP31-RELATED"/>
    <property type="match status" value="1"/>
</dbReference>
<evidence type="ECO:0000256" key="2">
    <source>
        <dbReference type="ARBA" id="ARBA00023239"/>
    </source>
</evidence>
<dbReference type="RefSeq" id="WP_379980655.1">
    <property type="nucleotide sequence ID" value="NZ_JBHSFV010000010.1"/>
</dbReference>
<keyword evidence="6" id="KW-0315">Glutamine amidotransferase</keyword>
<dbReference type="Proteomes" id="UP001596043">
    <property type="component" value="Unassembled WGS sequence"/>
</dbReference>
<comment type="similarity">
    <text evidence="3">Belongs to the peptidase C56 family. HSP31-like subfamily.</text>
</comment>
<keyword evidence="1" id="KW-0346">Stress response</keyword>
<dbReference type="InterPro" id="IPR002818">
    <property type="entry name" value="DJ-1/PfpI"/>
</dbReference>
<feature type="domain" description="DJ-1/PfpI" evidence="5">
    <location>
        <begin position="40"/>
        <end position="236"/>
    </location>
</feature>
<comment type="caution">
    <text evidence="6">The sequence shown here is derived from an EMBL/GenBank/DDBJ whole genome shotgun (WGS) entry which is preliminary data.</text>
</comment>
<dbReference type="EMBL" id="JBHSFV010000010">
    <property type="protein sequence ID" value="MFC4635438.1"/>
    <property type="molecule type" value="Genomic_DNA"/>
</dbReference>
<evidence type="ECO:0000256" key="4">
    <source>
        <dbReference type="SAM" id="MobiDB-lite"/>
    </source>
</evidence>
<dbReference type="InterPro" id="IPR050325">
    <property type="entry name" value="Prot/Nucl_acid_deglycase"/>
</dbReference>